<feature type="binding site" evidence="13">
    <location>
        <position position="38"/>
    </location>
    <ligand>
        <name>[4Fe-4S] cluster</name>
        <dbReference type="ChEBI" id="CHEBI:49883"/>
    </ligand>
</feature>
<feature type="binding site" evidence="13">
    <location>
        <position position="44"/>
    </location>
    <ligand>
        <name>[4Fe-4S] cluster</name>
        <dbReference type="ChEBI" id="CHEBI:49883"/>
    </ligand>
</feature>
<keyword evidence="7 13" id="KW-0411">Iron-sulfur</keyword>
<dbReference type="AlphaFoldDB" id="A0A3S9LYX9"/>
<dbReference type="InterPro" id="IPR003482">
    <property type="entry name" value="Whib"/>
</dbReference>
<dbReference type="InterPro" id="IPR013249">
    <property type="entry name" value="RNA_pol_sigma70_r4_t2"/>
</dbReference>
<evidence type="ECO:0000256" key="4">
    <source>
        <dbReference type="ARBA" id="ARBA00022485"/>
    </source>
</evidence>
<evidence type="ECO:0000256" key="2">
    <source>
        <dbReference type="ARBA" id="ARBA00006597"/>
    </source>
</evidence>
<dbReference type="HAMAP" id="MF_01479">
    <property type="entry name" value="WhiB"/>
    <property type="match status" value="1"/>
</dbReference>
<dbReference type="InterPro" id="IPR014284">
    <property type="entry name" value="RNA_pol_sigma-70_dom"/>
</dbReference>
<evidence type="ECO:0000256" key="1">
    <source>
        <dbReference type="ARBA" id="ARBA00004496"/>
    </source>
</evidence>
<keyword evidence="9" id="KW-0731">Sigma factor</keyword>
<evidence type="ECO:0000256" key="10">
    <source>
        <dbReference type="ARBA" id="ARBA00023125"/>
    </source>
</evidence>
<dbReference type="GO" id="GO:0016987">
    <property type="term" value="F:sigma factor activity"/>
    <property type="evidence" value="ECO:0007669"/>
    <property type="project" value="UniProtKB-KW"/>
</dbReference>
<dbReference type="EMBL" id="CP034539">
    <property type="protein sequence ID" value="AZQ32148.1"/>
    <property type="molecule type" value="Genomic_DNA"/>
</dbReference>
<keyword evidence="6 13" id="KW-0408">Iron</keyword>
<dbReference type="InterPro" id="IPR039425">
    <property type="entry name" value="RNA_pol_sigma-70-like"/>
</dbReference>
<dbReference type="InterPro" id="IPR013325">
    <property type="entry name" value="RNA_pol_sigma_r2"/>
</dbReference>
<evidence type="ECO:0000256" key="11">
    <source>
        <dbReference type="ARBA" id="ARBA00023157"/>
    </source>
</evidence>
<comment type="similarity">
    <text evidence="2 13">Belongs to the WhiB family.</text>
</comment>
<dbReference type="RefSeq" id="WP_126387547.1">
    <property type="nucleotide sequence ID" value="NZ_CP034539.1"/>
</dbReference>
<dbReference type="GO" id="GO:0006352">
    <property type="term" value="P:DNA-templated transcription initiation"/>
    <property type="evidence" value="ECO:0007669"/>
    <property type="project" value="InterPro"/>
</dbReference>
<dbReference type="KEGG" id="scya:EJ357_00530"/>
<evidence type="ECO:0000256" key="7">
    <source>
        <dbReference type="ARBA" id="ARBA00023014"/>
    </source>
</evidence>
<dbReference type="InterPro" id="IPR036388">
    <property type="entry name" value="WH-like_DNA-bd_sf"/>
</dbReference>
<dbReference type="PROSITE" id="PS51674">
    <property type="entry name" value="4FE4S_WBL"/>
    <property type="match status" value="1"/>
</dbReference>
<evidence type="ECO:0000256" key="3">
    <source>
        <dbReference type="ARBA" id="ARBA00010641"/>
    </source>
</evidence>
<sequence>MSGPTEWSTRAACRTVDPWEMFVPARARERRQSDCLGCPVQIPCLAHALDNRITDGIFGGWSQRERRALLRMAPAVSSWSGILEAAGTDFEKAAALAQQQRCLPWLSSEEEAAFTAVFRARFVPLVAFLIKAGGSRQDAEDAVQSACVELAETWRRVECPEPWLRTTAYRMWLKSVYRIRPDELTEEIPESPANDHSDDVAEKLAMVQLLRRLPLLQRTVMAFEFDGCEPSETAEALGVPAANVRQNLRRARQKLERLLDEDAGGGQ</sequence>
<comment type="subcellular location">
    <subcellularLocation>
        <location evidence="1 13">Cytoplasm</location>
    </subcellularLocation>
</comment>
<feature type="domain" description="4Fe-4S Wbl-type" evidence="14">
    <location>
        <begin position="12"/>
        <end position="68"/>
    </location>
</feature>
<feature type="binding site" evidence="13">
    <location>
        <position position="13"/>
    </location>
    <ligand>
        <name>[4Fe-4S] cluster</name>
        <dbReference type="ChEBI" id="CHEBI:49883"/>
    </ligand>
</feature>
<dbReference type="SUPFAM" id="SSF88946">
    <property type="entry name" value="Sigma2 domain of RNA polymerase sigma factors"/>
    <property type="match status" value="1"/>
</dbReference>
<dbReference type="SUPFAM" id="SSF88659">
    <property type="entry name" value="Sigma3 and sigma4 domains of RNA polymerase sigma factors"/>
    <property type="match status" value="1"/>
</dbReference>
<keyword evidence="8 13" id="KW-0805">Transcription regulation</keyword>
<dbReference type="Pfam" id="PF08281">
    <property type="entry name" value="Sigma70_r4_2"/>
    <property type="match status" value="1"/>
</dbReference>
<comment type="PTM">
    <text evidence="13">Upon Fe-S cluster removal intramolecular disulfide bonds are formed.</text>
</comment>
<evidence type="ECO:0000256" key="8">
    <source>
        <dbReference type="ARBA" id="ARBA00023015"/>
    </source>
</evidence>
<dbReference type="Gene3D" id="1.10.10.10">
    <property type="entry name" value="Winged helix-like DNA-binding domain superfamily/Winged helix DNA-binding domain"/>
    <property type="match status" value="1"/>
</dbReference>
<dbReference type="Pfam" id="PF02467">
    <property type="entry name" value="Whib"/>
    <property type="match status" value="1"/>
</dbReference>
<keyword evidence="12 13" id="KW-0804">Transcription</keyword>
<comment type="cofactor">
    <cofactor evidence="13">
        <name>[4Fe-4S] cluster</name>
        <dbReference type="ChEBI" id="CHEBI:49883"/>
    </cofactor>
    <text evidence="13">Binds 1 [4Fe-4S] cluster per subunit. Following nitrosylation of the [4Fe-4S] cluster binds 1 [4Fe-8(NO)] cluster per subunit.</text>
</comment>
<organism evidence="15 16">
    <name type="scientific">Streptomyces cyaneochromogenes</name>
    <dbReference type="NCBI Taxonomy" id="2496836"/>
    <lineage>
        <taxon>Bacteria</taxon>
        <taxon>Bacillati</taxon>
        <taxon>Actinomycetota</taxon>
        <taxon>Actinomycetes</taxon>
        <taxon>Kitasatosporales</taxon>
        <taxon>Streptomycetaceae</taxon>
        <taxon>Streptomyces</taxon>
    </lineage>
</organism>
<gene>
    <name evidence="13" type="primary">whiB</name>
    <name evidence="15" type="ORF">EJ357_00530</name>
</gene>
<dbReference type="GO" id="GO:0051539">
    <property type="term" value="F:4 iron, 4 sulfur cluster binding"/>
    <property type="evidence" value="ECO:0007669"/>
    <property type="project" value="UniProtKB-UniRule"/>
</dbReference>
<feature type="binding site" evidence="13">
    <location>
        <position position="35"/>
    </location>
    <ligand>
        <name>[4Fe-4S] cluster</name>
        <dbReference type="ChEBI" id="CHEBI:49883"/>
    </ligand>
</feature>
<evidence type="ECO:0000256" key="9">
    <source>
        <dbReference type="ARBA" id="ARBA00023082"/>
    </source>
</evidence>
<evidence type="ECO:0000256" key="6">
    <source>
        <dbReference type="ARBA" id="ARBA00023004"/>
    </source>
</evidence>
<dbReference type="PANTHER" id="PTHR43133:SF8">
    <property type="entry name" value="RNA POLYMERASE SIGMA FACTOR HI_1459-RELATED"/>
    <property type="match status" value="1"/>
</dbReference>
<evidence type="ECO:0000256" key="12">
    <source>
        <dbReference type="ARBA" id="ARBA00023163"/>
    </source>
</evidence>
<evidence type="ECO:0000313" key="15">
    <source>
        <dbReference type="EMBL" id="AZQ32148.1"/>
    </source>
</evidence>
<dbReference type="OrthoDB" id="4087889at2"/>
<dbReference type="NCBIfam" id="TIGR02937">
    <property type="entry name" value="sigma70-ECF"/>
    <property type="match status" value="1"/>
</dbReference>
<dbReference type="Proteomes" id="UP000280298">
    <property type="component" value="Chromosome"/>
</dbReference>
<dbReference type="GO" id="GO:0046872">
    <property type="term" value="F:metal ion binding"/>
    <property type="evidence" value="ECO:0007669"/>
    <property type="project" value="UniProtKB-KW"/>
</dbReference>
<keyword evidence="5 13" id="KW-0479">Metal-binding</keyword>
<keyword evidence="13" id="KW-0963">Cytoplasm</keyword>
<comment type="PTM">
    <text evidence="13">The Fe-S cluster can be nitrosylated by nitric oxide (NO).</text>
</comment>
<accession>A0A3S9LYX9</accession>
<name>A0A3S9LYX9_9ACTN</name>
<dbReference type="InterPro" id="IPR013324">
    <property type="entry name" value="RNA_pol_sigma_r3/r4-like"/>
</dbReference>
<dbReference type="GO" id="GO:0035731">
    <property type="term" value="F:dinitrosyl-iron complex binding"/>
    <property type="evidence" value="ECO:0007669"/>
    <property type="project" value="UniProtKB-UniRule"/>
</dbReference>
<dbReference type="Gene3D" id="1.10.1740.10">
    <property type="match status" value="1"/>
</dbReference>
<evidence type="ECO:0000256" key="5">
    <source>
        <dbReference type="ARBA" id="ARBA00022723"/>
    </source>
</evidence>
<keyword evidence="11 13" id="KW-1015">Disulfide bond</keyword>
<keyword evidence="16" id="KW-1185">Reference proteome</keyword>
<dbReference type="InterPro" id="IPR034768">
    <property type="entry name" value="4FE4S_WBL"/>
</dbReference>
<keyword evidence="4 13" id="KW-0004">4Fe-4S</keyword>
<protein>
    <recommendedName>
        <fullName evidence="13">Transcriptional regulator WhiB</fullName>
    </recommendedName>
</protein>
<evidence type="ECO:0000256" key="13">
    <source>
        <dbReference type="HAMAP-Rule" id="MF_01479"/>
    </source>
</evidence>
<proteinExistence type="inferred from homology"/>
<dbReference type="PANTHER" id="PTHR43133">
    <property type="entry name" value="RNA POLYMERASE ECF-TYPE SIGMA FACTO"/>
    <property type="match status" value="1"/>
</dbReference>
<comment type="function">
    <text evidence="13">Acts as a transcriptional regulator. Probably redox-responsive. The apo- but not holo-form probably binds DNA.</text>
</comment>
<dbReference type="GO" id="GO:0005737">
    <property type="term" value="C:cytoplasm"/>
    <property type="evidence" value="ECO:0007669"/>
    <property type="project" value="UniProtKB-SubCell"/>
</dbReference>
<dbReference type="GO" id="GO:0003677">
    <property type="term" value="F:DNA binding"/>
    <property type="evidence" value="ECO:0007669"/>
    <property type="project" value="UniProtKB-UniRule"/>
</dbReference>
<comment type="similarity">
    <text evidence="3">Belongs to the sigma-70 factor family. ECF subfamily.</text>
</comment>
<keyword evidence="10 13" id="KW-0238">DNA-binding</keyword>
<reference evidence="15 16" key="1">
    <citation type="journal article" date="2019" name="Int. J. Syst. Evol. Microbiol.">
        <title>Streptomyces cyaneochromogenes sp. nov., a blue pigment-producing actinomycete from manganese-contaminated soil.</title>
        <authorList>
            <person name="Tang X."/>
            <person name="Zhao J."/>
            <person name="Li K."/>
            <person name="Chen Z."/>
            <person name="Sun Y."/>
            <person name="Gao J."/>
        </authorList>
    </citation>
    <scope>NUCLEOTIDE SEQUENCE [LARGE SCALE GENOMIC DNA]</scope>
    <source>
        <strain evidence="15 16">MK-45</strain>
    </source>
</reference>
<evidence type="ECO:0000313" key="16">
    <source>
        <dbReference type="Proteomes" id="UP000280298"/>
    </source>
</evidence>
<evidence type="ECO:0000259" key="14">
    <source>
        <dbReference type="PROSITE" id="PS51674"/>
    </source>
</evidence>